<proteinExistence type="predicted"/>
<comment type="caution">
    <text evidence="2">The sequence shown here is derived from an EMBL/GenBank/DDBJ whole genome shotgun (WGS) entry which is preliminary data.</text>
</comment>
<keyword evidence="1" id="KW-0175">Coiled coil</keyword>
<protein>
    <submittedName>
        <fullName evidence="2">Uncharacterized protein</fullName>
    </submittedName>
</protein>
<dbReference type="AlphaFoldDB" id="A0A921LGI0"/>
<sequence length="325" mass="37210">MNYYDSDLQRLQQKIMEKKRLDAKYADLLKQQKELEEWTAELEKIMLDEQEDVDRLNGRSLAAFFYRVSGRAEEKLSKEEEEARAAALKFDAAYGELQAVKADIDHCERALSQIQKAREEYDQLLEEKKKQIKERGDGAAARILELEQRLAFLENQQREVREALKAGQKAYDIAEQVVDKLEHVKGWSTVDLIGGSILTDVVKYNGLNEIQEMTKELQGALRGFRTELADVKEEISGDIQIDLGGFLTFADYFFDGLLVDWVVHDKIKEGLDRARRTRGRIGNAMDSLIRVMEACGARQENLAQELEQVVLYAGEQEKSALPEQS</sequence>
<evidence type="ECO:0000256" key="1">
    <source>
        <dbReference type="SAM" id="Coils"/>
    </source>
</evidence>
<evidence type="ECO:0000313" key="3">
    <source>
        <dbReference type="Proteomes" id="UP000769156"/>
    </source>
</evidence>
<organism evidence="2 3">
    <name type="scientific">Lachnoclostridium phocaeense</name>
    <dbReference type="NCBI Taxonomy" id="1871021"/>
    <lineage>
        <taxon>Bacteria</taxon>
        <taxon>Bacillati</taxon>
        <taxon>Bacillota</taxon>
        <taxon>Clostridia</taxon>
        <taxon>Lachnospirales</taxon>
        <taxon>Lachnospiraceae</taxon>
    </lineage>
</organism>
<name>A0A921LGI0_9FIRM</name>
<gene>
    <name evidence="2" type="ORF">K8V82_08790</name>
</gene>
<evidence type="ECO:0000313" key="2">
    <source>
        <dbReference type="EMBL" id="HJF94872.1"/>
    </source>
</evidence>
<dbReference type="Proteomes" id="UP000769156">
    <property type="component" value="Unassembled WGS sequence"/>
</dbReference>
<dbReference type="EMBL" id="DYVY01000146">
    <property type="protein sequence ID" value="HJF94872.1"/>
    <property type="molecule type" value="Genomic_DNA"/>
</dbReference>
<reference evidence="2" key="1">
    <citation type="journal article" date="2021" name="PeerJ">
        <title>Extensive microbial diversity within the chicken gut microbiome revealed by metagenomics and culture.</title>
        <authorList>
            <person name="Gilroy R."/>
            <person name="Ravi A."/>
            <person name="Getino M."/>
            <person name="Pursley I."/>
            <person name="Horton D.L."/>
            <person name="Alikhan N.F."/>
            <person name="Baker D."/>
            <person name="Gharbi K."/>
            <person name="Hall N."/>
            <person name="Watson M."/>
            <person name="Adriaenssens E.M."/>
            <person name="Foster-Nyarko E."/>
            <person name="Jarju S."/>
            <person name="Secka A."/>
            <person name="Antonio M."/>
            <person name="Oren A."/>
            <person name="Chaudhuri R.R."/>
            <person name="La Ragione R."/>
            <person name="Hildebrand F."/>
            <person name="Pallen M.J."/>
        </authorList>
    </citation>
    <scope>NUCLEOTIDE SEQUENCE</scope>
    <source>
        <strain evidence="2">ChiSjej5B23-16112</strain>
    </source>
</reference>
<reference evidence="2" key="2">
    <citation type="submission" date="2021-09" db="EMBL/GenBank/DDBJ databases">
        <authorList>
            <person name="Gilroy R."/>
        </authorList>
    </citation>
    <scope>NUCLEOTIDE SEQUENCE</scope>
    <source>
        <strain evidence="2">ChiSjej5B23-16112</strain>
    </source>
</reference>
<accession>A0A921LGI0</accession>
<feature type="coiled-coil region" evidence="1">
    <location>
        <begin position="11"/>
        <end position="170"/>
    </location>
</feature>